<dbReference type="EMBL" id="QRYQ01000030">
    <property type="protein sequence ID" value="RGU89380.1"/>
    <property type="molecule type" value="Genomic_DNA"/>
</dbReference>
<protein>
    <submittedName>
        <fullName evidence="3">DUF4300 family protein</fullName>
    </submittedName>
</protein>
<evidence type="ECO:0000313" key="3">
    <source>
        <dbReference type="EMBL" id="RGU89380.1"/>
    </source>
</evidence>
<dbReference type="Proteomes" id="UP000265489">
    <property type="component" value="Unassembled WGS sequence"/>
</dbReference>
<name>A0A395W7B6_9FIRM</name>
<feature type="chain" id="PRO_5039334988" evidence="1">
    <location>
        <begin position="20"/>
        <end position="275"/>
    </location>
</feature>
<proteinExistence type="predicted"/>
<feature type="signal peptide" evidence="1">
    <location>
        <begin position="1"/>
        <end position="19"/>
    </location>
</feature>
<dbReference type="InterPro" id="IPR025389">
    <property type="entry name" value="DUF4300"/>
</dbReference>
<evidence type="ECO:0000313" key="4">
    <source>
        <dbReference type="Proteomes" id="UP000265489"/>
    </source>
</evidence>
<dbReference type="PROSITE" id="PS51257">
    <property type="entry name" value="PROKAR_LIPOPROTEIN"/>
    <property type="match status" value="1"/>
</dbReference>
<dbReference type="AlphaFoldDB" id="A0A395W7B6"/>
<organism evidence="3 4">
    <name type="scientific">Holdemanella biformis</name>
    <dbReference type="NCBI Taxonomy" id="1735"/>
    <lineage>
        <taxon>Bacteria</taxon>
        <taxon>Bacillati</taxon>
        <taxon>Bacillota</taxon>
        <taxon>Erysipelotrichia</taxon>
        <taxon>Erysipelotrichales</taxon>
        <taxon>Erysipelotrichaceae</taxon>
        <taxon>Holdemanella</taxon>
    </lineage>
</organism>
<comment type="caution">
    <text evidence="3">The sequence shown here is derived from an EMBL/GenBank/DDBJ whole genome shotgun (WGS) entry which is preliminary data.</text>
</comment>
<sequence>MIKKLLTIILTVCMTFGLSGCQSSSVTYSNLVDEKTRNEVADLMIQNKLLKKDVKKVMDWVNEFNSISKEYSYKKGFVRLPKDGVNYDTLYLDDTAKSYAYLNWLNCRLTAFSLIQNVVETSKDEDSNDTWLMFDVEALNTVKQFKTSEEKIKDFVTLFHSIDVSNEDTLKKQEDKIVETLKSRHIQLKTDTISIVSIYLHVPEENTRFVGHTGLLVNTEDGYLYFEKYSNIAPFQATKFQNKKQVKEYLLSRPDLYGDGSELDPIVTINDEILR</sequence>
<reference evidence="3 4" key="1">
    <citation type="submission" date="2018-08" db="EMBL/GenBank/DDBJ databases">
        <title>A genome reference for cultivated species of the human gut microbiota.</title>
        <authorList>
            <person name="Zou Y."/>
            <person name="Xue W."/>
            <person name="Luo G."/>
        </authorList>
    </citation>
    <scope>NUCLEOTIDE SEQUENCE [LARGE SCALE GENOMIC DNA]</scope>
    <source>
        <strain evidence="3 4">AF15-20</strain>
    </source>
</reference>
<dbReference type="Pfam" id="PF14133">
    <property type="entry name" value="DUF4300"/>
    <property type="match status" value="1"/>
</dbReference>
<accession>A0A395W7B6</accession>
<dbReference type="GeneID" id="66580489"/>
<dbReference type="RefSeq" id="WP_118325845.1">
    <property type="nucleotide sequence ID" value="NZ_QRYH01000028.1"/>
</dbReference>
<evidence type="ECO:0000259" key="2">
    <source>
        <dbReference type="Pfam" id="PF14133"/>
    </source>
</evidence>
<gene>
    <name evidence="3" type="ORF">DWW32_11520</name>
</gene>
<evidence type="ECO:0000256" key="1">
    <source>
        <dbReference type="SAM" id="SignalP"/>
    </source>
</evidence>
<keyword evidence="1" id="KW-0732">Signal</keyword>
<feature type="domain" description="DUF4300" evidence="2">
    <location>
        <begin position="27"/>
        <end position="274"/>
    </location>
</feature>